<proteinExistence type="predicted"/>
<evidence type="ECO:0000313" key="2">
    <source>
        <dbReference type="EMBL" id="MPM32731.1"/>
    </source>
</evidence>
<organism evidence="2">
    <name type="scientific">bioreactor metagenome</name>
    <dbReference type="NCBI Taxonomy" id="1076179"/>
    <lineage>
        <taxon>unclassified sequences</taxon>
        <taxon>metagenomes</taxon>
        <taxon>ecological metagenomes</taxon>
    </lineage>
</organism>
<evidence type="ECO:0000256" key="1">
    <source>
        <dbReference type="SAM" id="Coils"/>
    </source>
</evidence>
<dbReference type="EMBL" id="VSSQ01006451">
    <property type="protein sequence ID" value="MPM32731.1"/>
    <property type="molecule type" value="Genomic_DNA"/>
</dbReference>
<accession>A0A644YY14</accession>
<comment type="caution">
    <text evidence="2">The sequence shown here is derived from an EMBL/GenBank/DDBJ whole genome shotgun (WGS) entry which is preliminary data.</text>
</comment>
<name>A0A644YY14_9ZZZZ</name>
<protein>
    <recommendedName>
        <fullName evidence="3">Site-specific recombinase</fullName>
    </recommendedName>
</protein>
<dbReference type="AlphaFoldDB" id="A0A644YY14"/>
<sequence length="139" mass="16152">MKAINQTITDKDSFTKALQQNIAKAVRLSDVSSVESIEDKLTELQQELLKMANNRQDYDEITDEIFRLRELKQQAEVDTVTRNEQIGRITDLQNFINEQPTDIQEFDEKLVRRLIGKITVFEDRFKVEFKSGVSVEIEG</sequence>
<feature type="coiled-coil region" evidence="1">
    <location>
        <begin position="34"/>
        <end position="78"/>
    </location>
</feature>
<gene>
    <name evidence="2" type="ORF">SDC9_79296</name>
</gene>
<reference evidence="2" key="1">
    <citation type="submission" date="2019-08" db="EMBL/GenBank/DDBJ databases">
        <authorList>
            <person name="Kucharzyk K."/>
            <person name="Murdoch R.W."/>
            <person name="Higgins S."/>
            <person name="Loffler F."/>
        </authorList>
    </citation>
    <scope>NUCLEOTIDE SEQUENCE</scope>
</reference>
<keyword evidence="1" id="KW-0175">Coiled coil</keyword>
<evidence type="ECO:0008006" key="3">
    <source>
        <dbReference type="Google" id="ProtNLM"/>
    </source>
</evidence>